<evidence type="ECO:0000256" key="1">
    <source>
        <dbReference type="SAM" id="MobiDB-lite"/>
    </source>
</evidence>
<evidence type="ECO:0000313" key="2">
    <source>
        <dbReference type="EMBL" id="PYE87016.1"/>
    </source>
</evidence>
<dbReference type="AlphaFoldDB" id="A0A318T2H8"/>
<feature type="region of interest" description="Disordered" evidence="1">
    <location>
        <begin position="1"/>
        <end position="28"/>
    </location>
</feature>
<organism evidence="2 3">
    <name type="scientific">Phyllobacterium leguminum</name>
    <dbReference type="NCBI Taxonomy" id="314237"/>
    <lineage>
        <taxon>Bacteria</taxon>
        <taxon>Pseudomonadati</taxon>
        <taxon>Pseudomonadota</taxon>
        <taxon>Alphaproteobacteria</taxon>
        <taxon>Hyphomicrobiales</taxon>
        <taxon>Phyllobacteriaceae</taxon>
        <taxon>Phyllobacterium</taxon>
    </lineage>
</organism>
<proteinExistence type="predicted"/>
<reference evidence="2 3" key="1">
    <citation type="submission" date="2018-06" db="EMBL/GenBank/DDBJ databases">
        <title>Genomic Encyclopedia of Type Strains, Phase III (KMG-III): the genomes of soil and plant-associated and newly described type strains.</title>
        <authorList>
            <person name="Whitman W."/>
        </authorList>
    </citation>
    <scope>NUCLEOTIDE SEQUENCE [LARGE SCALE GENOMIC DNA]</scope>
    <source>
        <strain evidence="2 3">ORS 1419</strain>
    </source>
</reference>
<evidence type="ECO:0000313" key="3">
    <source>
        <dbReference type="Proteomes" id="UP000247454"/>
    </source>
</evidence>
<name>A0A318T2H8_9HYPH</name>
<sequence>MPRCPTNGSRSRRSTCPRSTRNGGAIGQHQIEHERVEIVILENGVRLLAGFNRVRRESAYGQAYLETVPQDGIILNNKYPHLAHLIDRSSLFMRLKAVLRIAGVCG</sequence>
<accession>A0A318T2H8</accession>
<protein>
    <submittedName>
        <fullName evidence="2">Uncharacterized protein</fullName>
    </submittedName>
</protein>
<dbReference type="Proteomes" id="UP000247454">
    <property type="component" value="Unassembled WGS sequence"/>
</dbReference>
<dbReference type="EMBL" id="QJTF01000017">
    <property type="protein sequence ID" value="PYE87016.1"/>
    <property type="molecule type" value="Genomic_DNA"/>
</dbReference>
<comment type="caution">
    <text evidence="2">The sequence shown here is derived from an EMBL/GenBank/DDBJ whole genome shotgun (WGS) entry which is preliminary data.</text>
</comment>
<keyword evidence="3" id="KW-1185">Reference proteome</keyword>
<gene>
    <name evidence="2" type="ORF">C7477_11757</name>
</gene>